<keyword evidence="3" id="KW-1185">Reference proteome</keyword>
<evidence type="ECO:0000259" key="1">
    <source>
        <dbReference type="Pfam" id="PF09588"/>
    </source>
</evidence>
<reference evidence="2 3" key="1">
    <citation type="submission" date="2016-05" db="EMBL/GenBank/DDBJ databases">
        <title>Dynamic interactions between prophages, induce lysis in Propionibacterium acnes.</title>
        <authorList>
            <person name="Brown T.L."/>
            <person name="Tucci J."/>
            <person name="Dyson Z.A."/>
            <person name="Petrovski S."/>
        </authorList>
    </citation>
    <scope>NUCLEOTIDE SEQUENCE [LARGE SCALE GENOMIC DNA]</scope>
</reference>
<dbReference type="RefSeq" id="YP_009287711.1">
    <property type="nucleotide sequence ID" value="NC_031076.1"/>
</dbReference>
<dbReference type="GeneID" id="29066283"/>
<dbReference type="InterPro" id="IPR011335">
    <property type="entry name" value="Restrct_endonuc-II-like"/>
</dbReference>
<proteinExistence type="predicted"/>
<dbReference type="InterPro" id="IPR017482">
    <property type="entry name" value="Lambda-type_endonuclease"/>
</dbReference>
<gene>
    <name evidence="2" type="ORF">PFR1_35</name>
</gene>
<sequence length="301" mass="33332">MESPEWLELRRRGIGGSDVAAVMGLSPWLSPFTLWHIKAGTVEAPKRDSEPVYWGKVLEGLVVARWRQEHPDKHAGHWQGCTWADPAEPWRHANPDWIATDGHGHREIVEIKTTRFGDEWGPSGGDIVPPYYLTQLLWYCDIMGANIGWLAVLIGGSDYREYRFEVSEHADEIATIRAMTRAFWESLQAGDAPDIDASNSTYQVLREMHPDIDGSSIEIEPAMATDAVTAITMAASAERALRLSKSLLLDVMGPAKTATVAGKTIAVRQATKRGDAWGKPFIKFDKHAADHLAAAHTEGQQ</sequence>
<evidence type="ECO:0000313" key="2">
    <source>
        <dbReference type="EMBL" id="ANH49901.1"/>
    </source>
</evidence>
<dbReference type="KEGG" id="vg:29066283"/>
<dbReference type="SUPFAM" id="SSF52980">
    <property type="entry name" value="Restriction endonuclease-like"/>
    <property type="match status" value="1"/>
</dbReference>
<dbReference type="Pfam" id="PF09588">
    <property type="entry name" value="YqaJ"/>
    <property type="match status" value="1"/>
</dbReference>
<organism evidence="2 3">
    <name type="scientific">Propionibacterium phage PFR1</name>
    <dbReference type="NCBI Taxonomy" id="1838137"/>
    <lineage>
        <taxon>Viruses</taxon>
        <taxon>Duplodnaviria</taxon>
        <taxon>Heunggongvirae</taxon>
        <taxon>Uroviricota</taxon>
        <taxon>Caudoviricetes</taxon>
        <taxon>Pulverervirus</taxon>
        <taxon>Pulverervirus PFR1</taxon>
    </lineage>
</organism>
<dbReference type="NCBIfam" id="TIGR03033">
    <property type="entry name" value="phage_rel_nuc"/>
    <property type="match status" value="1"/>
</dbReference>
<dbReference type="EMBL" id="KU984979">
    <property type="protein sequence ID" value="ANH49901.1"/>
    <property type="molecule type" value="Genomic_DNA"/>
</dbReference>
<protein>
    <recommendedName>
        <fullName evidence="1">YqaJ viral recombinase domain-containing protein</fullName>
    </recommendedName>
</protein>
<dbReference type="InterPro" id="IPR019080">
    <property type="entry name" value="YqaJ_viral_recombinase"/>
</dbReference>
<dbReference type="InterPro" id="IPR011604">
    <property type="entry name" value="PDDEXK-like_dom_sf"/>
</dbReference>
<dbReference type="Proteomes" id="UP000204227">
    <property type="component" value="Segment"/>
</dbReference>
<accession>A0A173G9D7</accession>
<evidence type="ECO:0000313" key="3">
    <source>
        <dbReference type="Proteomes" id="UP000204227"/>
    </source>
</evidence>
<name>A0A173G9D7_9CAUD</name>
<feature type="domain" description="YqaJ viral recombinase" evidence="1">
    <location>
        <begin position="5"/>
        <end position="143"/>
    </location>
</feature>
<dbReference type="Gene3D" id="3.90.320.10">
    <property type="match status" value="1"/>
</dbReference>